<sequence length="163" mass="17597">MKEMNVIDEGLSNGLLDVVLNELTNSVNSVDPCQVTTLAQIDASDTLKSAKAHHWTNLIKPRNSHDRWSMTEVRDCGTPDLTETSLARGQDTDLTETSLDRGQDIDGRDPSVLTETSLARGQDTNGPGPSVLIKSDKHNTHTHTALLLAQAHLANSGLGPYTS</sequence>
<accession>A0AAV1Y6Y7</accession>
<comment type="caution">
    <text evidence="2">The sequence shown here is derived from an EMBL/GenBank/DDBJ whole genome shotgun (WGS) entry which is preliminary data.</text>
</comment>
<evidence type="ECO:0000313" key="3">
    <source>
        <dbReference type="Proteomes" id="UP001497480"/>
    </source>
</evidence>
<proteinExistence type="predicted"/>
<name>A0AAV1Y6Y7_LUPLU</name>
<keyword evidence="3" id="KW-1185">Reference proteome</keyword>
<dbReference type="EMBL" id="CAXHTB010000022">
    <property type="protein sequence ID" value="CAL0329767.1"/>
    <property type="molecule type" value="Genomic_DNA"/>
</dbReference>
<reference evidence="2 3" key="1">
    <citation type="submission" date="2024-03" db="EMBL/GenBank/DDBJ databases">
        <authorList>
            <person name="Martinez-Hernandez J."/>
        </authorList>
    </citation>
    <scope>NUCLEOTIDE SEQUENCE [LARGE SCALE GENOMIC DNA]</scope>
</reference>
<protein>
    <submittedName>
        <fullName evidence="2">Uncharacterized protein</fullName>
    </submittedName>
</protein>
<gene>
    <name evidence="2" type="ORF">LLUT_LOCUS30827</name>
</gene>
<evidence type="ECO:0000256" key="1">
    <source>
        <dbReference type="SAM" id="MobiDB-lite"/>
    </source>
</evidence>
<dbReference type="AlphaFoldDB" id="A0AAV1Y6Y7"/>
<feature type="compositionally biased region" description="Basic and acidic residues" evidence="1">
    <location>
        <begin position="98"/>
        <end position="109"/>
    </location>
</feature>
<dbReference type="Proteomes" id="UP001497480">
    <property type="component" value="Unassembled WGS sequence"/>
</dbReference>
<evidence type="ECO:0000313" key="2">
    <source>
        <dbReference type="EMBL" id="CAL0329767.1"/>
    </source>
</evidence>
<organism evidence="2 3">
    <name type="scientific">Lupinus luteus</name>
    <name type="common">European yellow lupine</name>
    <dbReference type="NCBI Taxonomy" id="3873"/>
    <lineage>
        <taxon>Eukaryota</taxon>
        <taxon>Viridiplantae</taxon>
        <taxon>Streptophyta</taxon>
        <taxon>Embryophyta</taxon>
        <taxon>Tracheophyta</taxon>
        <taxon>Spermatophyta</taxon>
        <taxon>Magnoliopsida</taxon>
        <taxon>eudicotyledons</taxon>
        <taxon>Gunneridae</taxon>
        <taxon>Pentapetalae</taxon>
        <taxon>rosids</taxon>
        <taxon>fabids</taxon>
        <taxon>Fabales</taxon>
        <taxon>Fabaceae</taxon>
        <taxon>Papilionoideae</taxon>
        <taxon>50 kb inversion clade</taxon>
        <taxon>genistoids sensu lato</taxon>
        <taxon>core genistoids</taxon>
        <taxon>Genisteae</taxon>
        <taxon>Lupinus</taxon>
    </lineage>
</organism>
<feature type="region of interest" description="Disordered" evidence="1">
    <location>
        <begin position="75"/>
        <end position="111"/>
    </location>
</feature>